<accession>E6Q3P1</accession>
<sequence>MKRLYSCALAAAMLLSFVGASRSQIQTRIQQERTKAGGLAKKLQAKRAHLNAVAARVQSLKSQLARTNDEMSTVRSQLGLLSAQERSLQARVSWNSIQLAAAQKSLAFQDGLLRKRLVGIYEYGEPDYLSVLLSASSFSDFVERWQDLQLLIKANEKAVVARRIAERKVATVQRDLQRMQISLQQQQQAQQRAQNRLAALAAERSNLVAVADQQRRSAAVEVATYEELTAAEEARLEALIRRRQAEIAAEEAARRRAAGIAGNAVAPHGPIHFTWPVTGIITSPFGWRKNPFGSAPEFHTGLDIAAPMGTTITAAASGTVMMAQWYGGYGKFILIDNGDGYSTAYGHLSAFYVAAGQHVKQGQAIGAVGTTGYSTGPHLHFEIRINGKPVDPAPRLP</sequence>
<evidence type="ECO:0000259" key="3">
    <source>
        <dbReference type="Pfam" id="PF01551"/>
    </source>
</evidence>
<protein>
    <submittedName>
        <fullName evidence="5">Putative Peptidase M23B</fullName>
    </submittedName>
</protein>
<feature type="coiled-coil region" evidence="2">
    <location>
        <begin position="169"/>
        <end position="203"/>
    </location>
</feature>
<reference evidence="5" key="1">
    <citation type="submission" date="2009-10" db="EMBL/GenBank/DDBJ databases">
        <title>Diversity of trophic interactions inside an arsenic-rich microbial ecosystem.</title>
        <authorList>
            <person name="Bertin P.N."/>
            <person name="Heinrich-Salmeron A."/>
            <person name="Pelletier E."/>
            <person name="Goulhen-Chollet F."/>
            <person name="Arsene-Ploetze F."/>
            <person name="Gallien S."/>
            <person name="Calteau A."/>
            <person name="Vallenet D."/>
            <person name="Casiot C."/>
            <person name="Chane-Woon-Ming B."/>
            <person name="Giloteaux L."/>
            <person name="Barakat M."/>
            <person name="Bonnefoy V."/>
            <person name="Bruneel O."/>
            <person name="Chandler M."/>
            <person name="Cleiss J."/>
            <person name="Duran R."/>
            <person name="Elbaz-Poulichet F."/>
            <person name="Fonknechten N."/>
            <person name="Lauga B."/>
            <person name="Mornico D."/>
            <person name="Ortet P."/>
            <person name="Schaeffer C."/>
            <person name="Siguier P."/>
            <person name="Alexander Thil Smith A."/>
            <person name="Van Dorsselaer A."/>
            <person name="Weissenbach J."/>
            <person name="Medigue C."/>
            <person name="Le Paslier D."/>
        </authorList>
    </citation>
    <scope>NUCLEOTIDE SEQUENCE</scope>
</reference>
<dbReference type="InterPro" id="IPR016047">
    <property type="entry name" value="M23ase_b-sheet_dom"/>
</dbReference>
<dbReference type="PANTHER" id="PTHR21666">
    <property type="entry name" value="PEPTIDASE-RELATED"/>
    <property type="match status" value="1"/>
</dbReference>
<evidence type="ECO:0000313" key="5">
    <source>
        <dbReference type="EMBL" id="CBI01802.1"/>
    </source>
</evidence>
<dbReference type="EMBL" id="CABO01000025">
    <property type="protein sequence ID" value="CBI01802.1"/>
    <property type="molecule type" value="Genomic_DNA"/>
</dbReference>
<dbReference type="CDD" id="cd12797">
    <property type="entry name" value="M23_peptidase"/>
    <property type="match status" value="1"/>
</dbReference>
<dbReference type="GO" id="GO:0004222">
    <property type="term" value="F:metalloendopeptidase activity"/>
    <property type="evidence" value="ECO:0007669"/>
    <property type="project" value="TreeGrafter"/>
</dbReference>
<evidence type="ECO:0000256" key="2">
    <source>
        <dbReference type="SAM" id="Coils"/>
    </source>
</evidence>
<keyword evidence="2" id="KW-0175">Coiled coil</keyword>
<dbReference type="InterPro" id="IPR011055">
    <property type="entry name" value="Dup_hybrid_motif"/>
</dbReference>
<organism evidence="5">
    <name type="scientific">mine drainage metagenome</name>
    <dbReference type="NCBI Taxonomy" id="410659"/>
    <lineage>
        <taxon>unclassified sequences</taxon>
        <taxon>metagenomes</taxon>
        <taxon>ecological metagenomes</taxon>
    </lineage>
</organism>
<dbReference type="Pfam" id="PF24568">
    <property type="entry name" value="CC_PcsB"/>
    <property type="match status" value="1"/>
</dbReference>
<evidence type="ECO:0000256" key="1">
    <source>
        <dbReference type="ARBA" id="ARBA00022729"/>
    </source>
</evidence>
<keyword evidence="1" id="KW-0732">Signal</keyword>
<dbReference type="Gene3D" id="6.10.250.3150">
    <property type="match status" value="1"/>
</dbReference>
<dbReference type="PANTHER" id="PTHR21666:SF289">
    <property type="entry name" value="L-ALA--D-GLU ENDOPEPTIDASE"/>
    <property type="match status" value="1"/>
</dbReference>
<comment type="caution">
    <text evidence="5">The sequence shown here is derived from an EMBL/GenBank/DDBJ whole genome shotgun (WGS) entry which is preliminary data.</text>
</comment>
<dbReference type="AlphaFoldDB" id="E6Q3P1"/>
<dbReference type="InterPro" id="IPR050570">
    <property type="entry name" value="Cell_wall_metabolism_enzyme"/>
</dbReference>
<dbReference type="InterPro" id="IPR057309">
    <property type="entry name" value="PcsB_CC"/>
</dbReference>
<name>E6Q3P1_9ZZZZ</name>
<gene>
    <name evidence="5" type="ORF">CARN4_0794</name>
</gene>
<proteinExistence type="predicted"/>
<feature type="domain" description="Peptidoglycan hydrolase PcsB coiled-coil" evidence="4">
    <location>
        <begin position="102"/>
        <end position="160"/>
    </location>
</feature>
<dbReference type="Pfam" id="PF01551">
    <property type="entry name" value="Peptidase_M23"/>
    <property type="match status" value="1"/>
</dbReference>
<dbReference type="Gene3D" id="2.70.70.10">
    <property type="entry name" value="Glucose Permease (Domain IIA)"/>
    <property type="match status" value="1"/>
</dbReference>
<feature type="domain" description="M23ase beta-sheet core" evidence="3">
    <location>
        <begin position="298"/>
        <end position="392"/>
    </location>
</feature>
<feature type="coiled-coil region" evidence="2">
    <location>
        <begin position="50"/>
        <end position="77"/>
    </location>
</feature>
<dbReference type="SUPFAM" id="SSF51261">
    <property type="entry name" value="Duplicated hybrid motif"/>
    <property type="match status" value="1"/>
</dbReference>
<evidence type="ECO:0000259" key="4">
    <source>
        <dbReference type="Pfam" id="PF24568"/>
    </source>
</evidence>